<dbReference type="SUPFAM" id="SSF55486">
    <property type="entry name" value="Metalloproteases ('zincins'), catalytic domain"/>
    <property type="match status" value="1"/>
</dbReference>
<keyword evidence="9" id="KW-0401">Integrin</keyword>
<dbReference type="eggNOG" id="KOG3607">
    <property type="taxonomic scope" value="Eukaryota"/>
</dbReference>
<feature type="region of interest" description="Disordered" evidence="5">
    <location>
        <begin position="865"/>
        <end position="926"/>
    </location>
</feature>
<evidence type="ECO:0000256" key="2">
    <source>
        <dbReference type="ARBA" id="ARBA00056552"/>
    </source>
</evidence>
<comment type="caution">
    <text evidence="4">Lacks conserved residue(s) required for the propagation of feature annotation.</text>
</comment>
<dbReference type="Pfam" id="PF13688">
    <property type="entry name" value="Reprolysin_5"/>
    <property type="match status" value="1"/>
</dbReference>
<dbReference type="HOGENOM" id="CLU_012383_2_0_1"/>
<dbReference type="OrthoDB" id="5951731at2759"/>
<dbReference type="EMBL" id="GL883184">
    <property type="protein sequence ID" value="EGF98125.1"/>
    <property type="molecule type" value="Genomic_DNA"/>
</dbReference>
<dbReference type="RefSeq" id="XP_007418603.1">
    <property type="nucleotide sequence ID" value="XM_007418541.1"/>
</dbReference>
<dbReference type="GO" id="GO:0004222">
    <property type="term" value="F:metalloendopeptidase activity"/>
    <property type="evidence" value="ECO:0007669"/>
    <property type="project" value="InterPro"/>
</dbReference>
<keyword evidence="9" id="KW-0378">Hydrolase</keyword>
<dbReference type="Pfam" id="PF00200">
    <property type="entry name" value="Disintegrin"/>
    <property type="match status" value="1"/>
</dbReference>
<dbReference type="GO" id="GO:0007229">
    <property type="term" value="P:integrin-mediated signaling pathway"/>
    <property type="evidence" value="ECO:0007669"/>
    <property type="project" value="UniProtKB-KW"/>
</dbReference>
<dbReference type="SMART" id="SM00050">
    <property type="entry name" value="DISIN"/>
    <property type="match status" value="1"/>
</dbReference>
<evidence type="ECO:0000313" key="9">
    <source>
        <dbReference type="EMBL" id="EGF98125.1"/>
    </source>
</evidence>
<evidence type="ECO:0000313" key="10">
    <source>
        <dbReference type="Proteomes" id="UP000001072"/>
    </source>
</evidence>
<feature type="binding site" evidence="4">
    <location>
        <position position="561"/>
    </location>
    <ligand>
        <name>Zn(2+)</name>
        <dbReference type="ChEBI" id="CHEBI:29105"/>
        <note>catalytic</note>
    </ligand>
</feature>
<keyword evidence="4" id="KW-0862">Zinc</keyword>
<dbReference type="PANTHER" id="PTHR11905">
    <property type="entry name" value="ADAM A DISINTEGRIN AND METALLOPROTEASE DOMAIN"/>
    <property type="match status" value="1"/>
</dbReference>
<evidence type="ECO:0000256" key="6">
    <source>
        <dbReference type="SAM" id="Phobius"/>
    </source>
</evidence>
<accession>F4SB38</accession>
<gene>
    <name evidence="9" type="ORF">MELLADRAFT_118596</name>
</gene>
<feature type="active site" evidence="4">
    <location>
        <position position="558"/>
    </location>
</feature>
<dbReference type="FunFam" id="4.10.70.10:FF:000003">
    <property type="entry name" value="Disintegrin and metalloproteinase domain-containing protein 17"/>
    <property type="match status" value="1"/>
</dbReference>
<feature type="compositionally biased region" description="Low complexity" evidence="5">
    <location>
        <begin position="886"/>
        <end position="896"/>
    </location>
</feature>
<dbReference type="GO" id="GO:0006508">
    <property type="term" value="P:proteolysis"/>
    <property type="evidence" value="ECO:0007669"/>
    <property type="project" value="UniProtKB-KW"/>
</dbReference>
<dbReference type="GO" id="GO:0046872">
    <property type="term" value="F:metal ion binding"/>
    <property type="evidence" value="ECO:0007669"/>
    <property type="project" value="UniProtKB-KW"/>
</dbReference>
<feature type="binding site" evidence="4">
    <location>
        <position position="557"/>
    </location>
    <ligand>
        <name>Zn(2+)</name>
        <dbReference type="ChEBI" id="CHEBI:29105"/>
        <note>catalytic</note>
    </ligand>
</feature>
<sequence length="926" mass="98841">MLQSISSSSSSSSSSLSTFKSFSTYLIILLSFQLQIKAHSTRSEPIQSVYQLNSASLQILPRLSSQSTSSTTLNKRNLYPPSPSHLRHNDSILLRFSIPPSQRNPSSTQFSLSLHPTPDLIHPDAKINYHSFDSDTGQTTLTTLPLLPEHVLAYTGWVIDESSLETWWAEEHASIVRPPAWASSFDDPRVLGWARILVHDTTQMKSHDHLDQLVWEGSFTVKGQLWHVKPLETFNQMRHSKDIMPIPMASHARGGLVAWSEDDDAIQSDNTSTDSHINAISSQNPASCGHDNLAFNVDPEHQVYQTPSASDAYISSQFQFGPYGPSSLSTPSMTTLIESLFGLPISRPMTNSRSQFAHPSRVNNLLKRQILSSDISGLGNTSMSNFINSIGTTTGCPIEARVAFIGVAADCTYVSRYGTQDAARTAILNNVNSASALYLKTFNVSIGVVELNVQSSVCPKSPDPKLPWNIGCPESGPQGLDLNQRLSAFSQWRGNKGGSDGAGLWHLMTNCSTGSEVGVAWLGQLCQVDATAGSSGQVTSGTGVTASSANEWTVMAHEMAHNFGAIHDCTGGCSLTSSCCPMSSSSCDTNSNYIMSPVATKKSTAFSPCSIGNVCTTLRDSLNTTCLVKPGQRSVISLQQCGNGIVEPGEDCDPGQGSSPCCDAKTCKFSSGSVCDPINSPCCTSTCQFASSDLVCRPSIDPQCDQVEKCTGRDASCPTDGFVENGKSCGDSSAGLTCASGMCTSRDQQCQVHGTSLRLKNACPASATSTCQVACVDPTGRADCVILSNNFVDGTTCGYGGRCLQGKCQSGSVLDTAKSWFMSNLSIGIPVVIAAGILGLMILLAIGRCLVNMFRRGGARRTFTPSNVPILPKPEEGVQPPPPSHPHNLQPTLHPMYLPPPGPPPVAPHNHNQGGWVDPTAWNGRA</sequence>
<keyword evidence="10" id="KW-1185">Reference proteome</keyword>
<dbReference type="InterPro" id="IPR024079">
    <property type="entry name" value="MetalloPept_cat_dom_sf"/>
</dbReference>
<evidence type="ECO:0000256" key="5">
    <source>
        <dbReference type="SAM" id="MobiDB-lite"/>
    </source>
</evidence>
<dbReference type="STRING" id="747676.F4SB38"/>
<dbReference type="PROSITE" id="PS50215">
    <property type="entry name" value="ADAM_MEPRO"/>
    <property type="match status" value="1"/>
</dbReference>
<feature type="transmembrane region" description="Helical" evidence="6">
    <location>
        <begin position="827"/>
        <end position="851"/>
    </location>
</feature>
<keyword evidence="9" id="KW-0645">Protease</keyword>
<keyword evidence="6" id="KW-1133">Transmembrane helix</keyword>
<dbReference type="Gene3D" id="4.10.70.10">
    <property type="entry name" value="Disintegrin domain"/>
    <property type="match status" value="1"/>
</dbReference>
<feature type="domain" description="Peptidase M12B" evidence="8">
    <location>
        <begin position="401"/>
        <end position="630"/>
    </location>
</feature>
<keyword evidence="6" id="KW-0812">Transmembrane</keyword>
<dbReference type="InParanoid" id="F4SB38"/>
<evidence type="ECO:0000259" key="7">
    <source>
        <dbReference type="PROSITE" id="PS50214"/>
    </source>
</evidence>
<comment type="function">
    <text evidence="2">Probable zinc protease.</text>
</comment>
<feature type="compositionally biased region" description="Pro residues" evidence="5">
    <location>
        <begin position="897"/>
        <end position="907"/>
    </location>
</feature>
<dbReference type="AlphaFoldDB" id="F4SB38"/>
<protein>
    <recommendedName>
        <fullName evidence="3">Disintegrin and metalloproteinase domain-containing protein B</fullName>
    </recommendedName>
</protein>
<dbReference type="PANTHER" id="PTHR11905:SF159">
    <property type="entry name" value="ADAM METALLOPROTEASE"/>
    <property type="match status" value="1"/>
</dbReference>
<keyword evidence="6" id="KW-0472">Membrane</keyword>
<evidence type="ECO:0000256" key="1">
    <source>
        <dbReference type="ARBA" id="ARBA00023157"/>
    </source>
</evidence>
<organism evidence="10">
    <name type="scientific">Melampsora larici-populina (strain 98AG31 / pathotype 3-4-7)</name>
    <name type="common">Poplar leaf rust fungus</name>
    <dbReference type="NCBI Taxonomy" id="747676"/>
    <lineage>
        <taxon>Eukaryota</taxon>
        <taxon>Fungi</taxon>
        <taxon>Dikarya</taxon>
        <taxon>Basidiomycota</taxon>
        <taxon>Pucciniomycotina</taxon>
        <taxon>Pucciniomycetes</taxon>
        <taxon>Pucciniales</taxon>
        <taxon>Melampsoraceae</taxon>
        <taxon>Melampsora</taxon>
    </lineage>
</organism>
<dbReference type="Proteomes" id="UP000001072">
    <property type="component" value="Unassembled WGS sequence"/>
</dbReference>
<proteinExistence type="predicted"/>
<keyword evidence="9" id="KW-0482">Metalloprotease</keyword>
<dbReference type="InterPro" id="IPR001762">
    <property type="entry name" value="Disintegrin_dom"/>
</dbReference>
<evidence type="ECO:0000259" key="8">
    <source>
        <dbReference type="PROSITE" id="PS50215"/>
    </source>
</evidence>
<dbReference type="InterPro" id="IPR001590">
    <property type="entry name" value="Peptidase_M12B"/>
</dbReference>
<dbReference type="InterPro" id="IPR036436">
    <property type="entry name" value="Disintegrin_dom_sf"/>
</dbReference>
<evidence type="ECO:0000256" key="4">
    <source>
        <dbReference type="PROSITE-ProRule" id="PRU00276"/>
    </source>
</evidence>
<dbReference type="VEuPathDB" id="FungiDB:MELLADRAFT_118596"/>
<dbReference type="SUPFAM" id="SSF57552">
    <property type="entry name" value="Blood coagulation inhibitor (disintegrin)"/>
    <property type="match status" value="1"/>
</dbReference>
<evidence type="ECO:0000256" key="3">
    <source>
        <dbReference type="ARBA" id="ARBA00074021"/>
    </source>
</evidence>
<dbReference type="GeneID" id="18926255"/>
<feature type="binding site" evidence="4">
    <location>
        <position position="567"/>
    </location>
    <ligand>
        <name>Zn(2+)</name>
        <dbReference type="ChEBI" id="CHEBI:29105"/>
        <note>catalytic</note>
    </ligand>
</feature>
<dbReference type="PROSITE" id="PS50214">
    <property type="entry name" value="DISINTEGRIN_2"/>
    <property type="match status" value="1"/>
</dbReference>
<dbReference type="Gene3D" id="3.40.390.10">
    <property type="entry name" value="Collagenase (Catalytic Domain)"/>
    <property type="match status" value="1"/>
</dbReference>
<name>F4SB38_MELLP</name>
<reference evidence="10" key="1">
    <citation type="journal article" date="2011" name="Proc. Natl. Acad. Sci. U.S.A.">
        <title>Obligate biotrophy features unraveled by the genomic analysis of rust fungi.</title>
        <authorList>
            <person name="Duplessis S."/>
            <person name="Cuomo C.A."/>
            <person name="Lin Y.-C."/>
            <person name="Aerts A."/>
            <person name="Tisserant E."/>
            <person name="Veneault-Fourrey C."/>
            <person name="Joly D.L."/>
            <person name="Hacquard S."/>
            <person name="Amselem J."/>
            <person name="Cantarel B.L."/>
            <person name="Chiu R."/>
            <person name="Coutinho P.M."/>
            <person name="Feau N."/>
            <person name="Field M."/>
            <person name="Frey P."/>
            <person name="Gelhaye E."/>
            <person name="Goldberg J."/>
            <person name="Grabherr M.G."/>
            <person name="Kodira C.D."/>
            <person name="Kohler A."/>
            <person name="Kuees U."/>
            <person name="Lindquist E.A."/>
            <person name="Lucas S.M."/>
            <person name="Mago R."/>
            <person name="Mauceli E."/>
            <person name="Morin E."/>
            <person name="Murat C."/>
            <person name="Pangilinan J.L."/>
            <person name="Park R."/>
            <person name="Pearson M."/>
            <person name="Quesneville H."/>
            <person name="Rouhier N."/>
            <person name="Sakthikumar S."/>
            <person name="Salamov A.A."/>
            <person name="Schmutz J."/>
            <person name="Selles B."/>
            <person name="Shapiro H."/>
            <person name="Tanguay P."/>
            <person name="Tuskan G.A."/>
            <person name="Henrissat B."/>
            <person name="Van de Peer Y."/>
            <person name="Rouze P."/>
            <person name="Ellis J.G."/>
            <person name="Dodds P.N."/>
            <person name="Schein J.E."/>
            <person name="Zhong S."/>
            <person name="Hamelin R.C."/>
            <person name="Grigoriev I.V."/>
            <person name="Szabo L.J."/>
            <person name="Martin F."/>
        </authorList>
    </citation>
    <scope>NUCLEOTIDE SEQUENCE [LARGE SCALE GENOMIC DNA]</scope>
    <source>
        <strain evidence="10">98AG31 / pathotype 3-4-7</strain>
    </source>
</reference>
<feature type="domain" description="Disintegrin" evidence="7">
    <location>
        <begin position="638"/>
        <end position="725"/>
    </location>
</feature>
<keyword evidence="1" id="KW-1015">Disulfide bond</keyword>
<keyword evidence="4" id="KW-0479">Metal-binding</keyword>
<dbReference type="KEGG" id="mlr:MELLADRAFT_118596"/>